<accession>A0A2P4XGG9</accession>
<proteinExistence type="predicted"/>
<name>A0A2P4XGG9_9STRA</name>
<evidence type="ECO:0000313" key="2">
    <source>
        <dbReference type="Proteomes" id="UP000237271"/>
    </source>
</evidence>
<dbReference type="Proteomes" id="UP000237271">
    <property type="component" value="Unassembled WGS sequence"/>
</dbReference>
<dbReference type="AlphaFoldDB" id="A0A2P4XGG9"/>
<organism evidence="1 2">
    <name type="scientific">Phytophthora palmivora</name>
    <dbReference type="NCBI Taxonomy" id="4796"/>
    <lineage>
        <taxon>Eukaryota</taxon>
        <taxon>Sar</taxon>
        <taxon>Stramenopiles</taxon>
        <taxon>Oomycota</taxon>
        <taxon>Peronosporomycetes</taxon>
        <taxon>Peronosporales</taxon>
        <taxon>Peronosporaceae</taxon>
        <taxon>Phytophthora</taxon>
    </lineage>
</organism>
<protein>
    <submittedName>
        <fullName evidence="1">Uncharacterized protein</fullName>
    </submittedName>
</protein>
<gene>
    <name evidence="1" type="ORF">PHPALM_19823</name>
</gene>
<reference evidence="1 2" key="1">
    <citation type="journal article" date="2017" name="Genome Biol. Evol.">
        <title>Phytophthora megakarya and P. palmivora, closely related causal agents of cacao black pod rot, underwent increases in genome sizes and gene numbers by different mechanisms.</title>
        <authorList>
            <person name="Ali S.S."/>
            <person name="Shao J."/>
            <person name="Lary D.J."/>
            <person name="Kronmiller B."/>
            <person name="Shen D."/>
            <person name="Strem M.D."/>
            <person name="Amoako-Attah I."/>
            <person name="Akrofi A.Y."/>
            <person name="Begoude B.A."/>
            <person name="Ten Hoopen G.M."/>
            <person name="Coulibaly K."/>
            <person name="Kebe B.I."/>
            <person name="Melnick R.L."/>
            <person name="Guiltinan M.J."/>
            <person name="Tyler B.M."/>
            <person name="Meinhardt L.W."/>
            <person name="Bailey B.A."/>
        </authorList>
    </citation>
    <scope>NUCLEOTIDE SEQUENCE [LARGE SCALE GENOMIC DNA]</scope>
    <source>
        <strain evidence="2">sbr112.9</strain>
    </source>
</reference>
<sequence>MITKRMRRDGVWYIGRGEGGHPGVERVYAFFNMNNPRTSITKELTPSSLSGILVSSRATIIDLA</sequence>
<dbReference type="EMBL" id="NCKW01011069">
    <property type="protein sequence ID" value="POM64624.1"/>
    <property type="molecule type" value="Genomic_DNA"/>
</dbReference>
<comment type="caution">
    <text evidence="1">The sequence shown here is derived from an EMBL/GenBank/DDBJ whole genome shotgun (WGS) entry which is preliminary data.</text>
</comment>
<evidence type="ECO:0000313" key="1">
    <source>
        <dbReference type="EMBL" id="POM64624.1"/>
    </source>
</evidence>
<keyword evidence="2" id="KW-1185">Reference proteome</keyword>